<dbReference type="InterPro" id="IPR011421">
    <property type="entry name" value="BCNT-C"/>
</dbReference>
<feature type="region of interest" description="Disordered" evidence="3">
    <location>
        <begin position="1"/>
        <end position="97"/>
    </location>
</feature>
<feature type="compositionally biased region" description="Polar residues" evidence="3">
    <location>
        <begin position="235"/>
        <end position="244"/>
    </location>
</feature>
<feature type="compositionally biased region" description="Polar residues" evidence="3">
    <location>
        <begin position="651"/>
        <end position="671"/>
    </location>
</feature>
<dbReference type="STRING" id="401625.A0A0P1BTQ8"/>
<feature type="compositionally biased region" description="Polar residues" evidence="3">
    <location>
        <begin position="617"/>
        <end position="627"/>
    </location>
</feature>
<accession>A0A0P1BTQ8</accession>
<comment type="similarity">
    <text evidence="1">Belongs to the SWC5 family.</text>
</comment>
<evidence type="ECO:0000256" key="3">
    <source>
        <dbReference type="SAM" id="MobiDB-lite"/>
    </source>
</evidence>
<evidence type="ECO:0000313" key="6">
    <source>
        <dbReference type="Proteomes" id="UP000054845"/>
    </source>
</evidence>
<sequence>MSSKSVSPSVVPSGSKGTPSIKHTAKRRRRSASTGGKSSSSSSGSELDDEQDMAGSGLLGDGEAEALLADAKEDLAGQTSGKRRRTNQAGTKYNFETTRAEAREQAAHVKSAVDDVAWKAFQDQSDHDSNVAKAPPETRTIEVPRTFRFAGEDVLKYVTLPVNHPDAVSHLARLKQAEASRDQPSGAPHSSGSTPNTAPPSNGASVTTSASSLPAPVRAGPRKKRGGGLAALASRTGNSAPSKMTTLEKSKMDWDSFKGVATSGALGRSENAEGLTEAEVAEMEAQTRGGASGLGNIKGYLERRDFLDRVSARTEAAEEGAKGDASGWITLFTDTVASAMKSILFVTVLIASLATFSLALPFGDPSAAFSFTVVQDRSLNREDAALIKRVLASQGACGCAISQSAMMESCPAGSKAIGSSCCGHPICSNGARPTKPDFQGVTGALKQRRSFSFKREPLDSLGKGNCALVKCAMRNEPRPTCSGGEEPIANEGCCGTSYRCPSGRKSLLGGASETLNNAKRQNAPGLLIAPVPNDLEKRLISTGNRTHKELSELKSCACAYRPAGPPPTCKGGAKPTQSGGACCGPRWSCPNGQEELPSALFGRDLAAMDGLEELEARQSSGISQSPPASHPPRDVYAAEEGADVAPEQFERSTSVVRVESRQASGIGQSPPASHPPRAVIPSDVDEESKRAELGESADEELPSILANFARTLPQVETTP</sequence>
<feature type="region of interest" description="Disordered" evidence="3">
    <location>
        <begin position="615"/>
        <end position="719"/>
    </location>
</feature>
<dbReference type="PANTHER" id="PTHR48407">
    <property type="entry name" value="CRANIOFACIAL DEVELOPMENT PROTEIN 1"/>
    <property type="match status" value="1"/>
</dbReference>
<protein>
    <recommendedName>
        <fullName evidence="2">SWR1-complex protein 5</fullName>
    </recommendedName>
</protein>
<feature type="compositionally biased region" description="Low complexity" evidence="3">
    <location>
        <begin position="32"/>
        <end position="45"/>
    </location>
</feature>
<dbReference type="PROSITE" id="PS51279">
    <property type="entry name" value="BCNT_C"/>
    <property type="match status" value="1"/>
</dbReference>
<dbReference type="AlphaFoldDB" id="A0A0P1BTQ8"/>
<proteinExistence type="inferred from homology"/>
<dbReference type="Proteomes" id="UP000054845">
    <property type="component" value="Unassembled WGS sequence"/>
</dbReference>
<dbReference type="EMBL" id="CCYA01000389">
    <property type="protein sequence ID" value="CEH19553.1"/>
    <property type="molecule type" value="Genomic_DNA"/>
</dbReference>
<feature type="compositionally biased region" description="Polar residues" evidence="3">
    <location>
        <begin position="188"/>
        <end position="212"/>
    </location>
</feature>
<evidence type="ECO:0000259" key="4">
    <source>
        <dbReference type="PROSITE" id="PS51279"/>
    </source>
</evidence>
<dbReference type="PANTHER" id="PTHR48407:SF1">
    <property type="entry name" value="CRANIOFACIAL DEVELOPMENT PROTEIN 1"/>
    <property type="match status" value="1"/>
</dbReference>
<feature type="domain" description="BCNT-C" evidence="4">
    <location>
        <begin position="223"/>
        <end position="328"/>
    </location>
</feature>
<keyword evidence="6" id="KW-1185">Reference proteome</keyword>
<dbReference type="InterPro" id="IPR027124">
    <property type="entry name" value="Swc5/CFDP1/2"/>
</dbReference>
<dbReference type="Pfam" id="PF07572">
    <property type="entry name" value="BCNT"/>
    <property type="match status" value="1"/>
</dbReference>
<dbReference type="GO" id="GO:0000812">
    <property type="term" value="C:Swr1 complex"/>
    <property type="evidence" value="ECO:0007669"/>
    <property type="project" value="TreeGrafter"/>
</dbReference>
<name>A0A0P1BTQ8_9BASI</name>
<feature type="compositionally biased region" description="Low complexity" evidence="3">
    <location>
        <begin position="1"/>
        <end position="20"/>
    </location>
</feature>
<dbReference type="OrthoDB" id="445677at2759"/>
<reference evidence="5 6" key="1">
    <citation type="submission" date="2014-09" db="EMBL/GenBank/DDBJ databases">
        <authorList>
            <person name="Magalhaes I.L.F."/>
            <person name="Oliveira U."/>
            <person name="Santos F.R."/>
            <person name="Vidigal T.H.D.A."/>
            <person name="Brescovit A.D."/>
            <person name="Santos A.J."/>
        </authorList>
    </citation>
    <scope>NUCLEOTIDE SEQUENCE [LARGE SCALE GENOMIC DNA]</scope>
</reference>
<evidence type="ECO:0000313" key="5">
    <source>
        <dbReference type="EMBL" id="CEH19553.1"/>
    </source>
</evidence>
<evidence type="ECO:0000256" key="2">
    <source>
        <dbReference type="ARBA" id="ARBA00019138"/>
    </source>
</evidence>
<evidence type="ECO:0000256" key="1">
    <source>
        <dbReference type="ARBA" id="ARBA00010465"/>
    </source>
</evidence>
<organism evidence="5 6">
    <name type="scientific">Ceraceosorus bombacis</name>
    <dbReference type="NCBI Taxonomy" id="401625"/>
    <lineage>
        <taxon>Eukaryota</taxon>
        <taxon>Fungi</taxon>
        <taxon>Dikarya</taxon>
        <taxon>Basidiomycota</taxon>
        <taxon>Ustilaginomycotina</taxon>
        <taxon>Exobasidiomycetes</taxon>
        <taxon>Ceraceosorales</taxon>
        <taxon>Ceraceosoraceae</taxon>
        <taxon>Ceraceosorus</taxon>
    </lineage>
</organism>
<feature type="region of interest" description="Disordered" evidence="3">
    <location>
        <begin position="176"/>
        <end position="244"/>
    </location>
</feature>